<comment type="caution">
    <text evidence="3">The sequence shown here is derived from an EMBL/GenBank/DDBJ whole genome shotgun (WGS) entry which is preliminary data.</text>
</comment>
<dbReference type="PANTHER" id="PTHR11820:SF7">
    <property type="entry name" value="ACYLPYRUVASE FAHD1, MITOCHONDRIAL"/>
    <property type="match status" value="1"/>
</dbReference>
<evidence type="ECO:0000313" key="4">
    <source>
        <dbReference type="Proteomes" id="UP000194641"/>
    </source>
</evidence>
<protein>
    <submittedName>
        <fullName evidence="3">Fumarylacetoacetate hydrolase</fullName>
    </submittedName>
</protein>
<dbReference type="Proteomes" id="UP000194641">
    <property type="component" value="Unassembled WGS sequence"/>
</dbReference>
<dbReference type="SUPFAM" id="SSF56529">
    <property type="entry name" value="FAH"/>
    <property type="match status" value="1"/>
</dbReference>
<evidence type="ECO:0000256" key="1">
    <source>
        <dbReference type="ARBA" id="ARBA00022723"/>
    </source>
</evidence>
<dbReference type="AlphaFoldDB" id="A0A252AUJ9"/>
<gene>
    <name evidence="3" type="ORF">HK17_07570</name>
</gene>
<dbReference type="RefSeq" id="WP_086659463.1">
    <property type="nucleotide sequence ID" value="NZ_JBJJWX010000003.1"/>
</dbReference>
<dbReference type="InterPro" id="IPR036663">
    <property type="entry name" value="Fumarylacetoacetase_C_sf"/>
</dbReference>
<accession>A0A252AUJ9</accession>
<evidence type="ECO:0000259" key="2">
    <source>
        <dbReference type="Pfam" id="PF01557"/>
    </source>
</evidence>
<keyword evidence="3" id="KW-0378">Hydrolase</keyword>
<dbReference type="GO" id="GO:0046872">
    <property type="term" value="F:metal ion binding"/>
    <property type="evidence" value="ECO:0007669"/>
    <property type="project" value="UniProtKB-KW"/>
</dbReference>
<reference evidence="4" key="1">
    <citation type="submission" date="2014-06" db="EMBL/GenBank/DDBJ databases">
        <authorList>
            <person name="Winans N.J."/>
            <person name="Newell P.D."/>
            <person name="Douglas A.E."/>
        </authorList>
    </citation>
    <scope>NUCLEOTIDE SEQUENCE [LARGE SCALE GENOMIC DNA]</scope>
</reference>
<dbReference type="PANTHER" id="PTHR11820">
    <property type="entry name" value="ACYLPYRUVASE"/>
    <property type="match status" value="1"/>
</dbReference>
<feature type="domain" description="Fumarylacetoacetase-like C-terminal" evidence="2">
    <location>
        <begin position="31"/>
        <end position="226"/>
    </location>
</feature>
<evidence type="ECO:0000313" key="3">
    <source>
        <dbReference type="EMBL" id="OUI93811.1"/>
    </source>
</evidence>
<sequence>MSVQDKRLAFPLSVPTLPIEGHTELFPVRRIWCVGQNYAAHSREMGSNPDRDAPFFFSKPADAVTRAETLVFPPQTDNLHPEVELVVAIGAKGTNLTPNEAEHIIYGYAVGLDITRRDIQAIAKKTGRPWSLAKGFDESCPISSIRRKNDVPNIANSEITLKVNGETRQSGKISDMIWSIQEIISYLSKSVTLSAGDLIMTGTPAGVSRIVSGDKLEACCENIGTLILSYQ</sequence>
<dbReference type="EMBL" id="JOPA01000020">
    <property type="protein sequence ID" value="OUI93811.1"/>
    <property type="molecule type" value="Genomic_DNA"/>
</dbReference>
<dbReference type="Pfam" id="PF01557">
    <property type="entry name" value="FAA_hydrolase"/>
    <property type="match status" value="1"/>
</dbReference>
<proteinExistence type="predicted"/>
<keyword evidence="1" id="KW-0479">Metal-binding</keyword>
<dbReference type="InterPro" id="IPR011234">
    <property type="entry name" value="Fumarylacetoacetase-like_C"/>
</dbReference>
<dbReference type="Gene3D" id="3.90.850.10">
    <property type="entry name" value="Fumarylacetoacetase-like, C-terminal domain"/>
    <property type="match status" value="1"/>
</dbReference>
<organism evidence="3 4">
    <name type="scientific">Acetobacter indonesiensis</name>
    <dbReference type="NCBI Taxonomy" id="104101"/>
    <lineage>
        <taxon>Bacteria</taxon>
        <taxon>Pseudomonadati</taxon>
        <taxon>Pseudomonadota</taxon>
        <taxon>Alphaproteobacteria</taxon>
        <taxon>Acetobacterales</taxon>
        <taxon>Acetobacteraceae</taxon>
        <taxon>Acetobacter</taxon>
    </lineage>
</organism>
<name>A0A252AUJ9_9PROT</name>
<dbReference type="GO" id="GO:0018773">
    <property type="term" value="F:acetylpyruvate hydrolase activity"/>
    <property type="evidence" value="ECO:0007669"/>
    <property type="project" value="TreeGrafter"/>
</dbReference>